<feature type="signal peptide" evidence="1">
    <location>
        <begin position="1"/>
        <end position="27"/>
    </location>
</feature>
<accession>A0ABW5IVZ0</accession>
<evidence type="ECO:0000313" key="4">
    <source>
        <dbReference type="Proteomes" id="UP001597468"/>
    </source>
</evidence>
<feature type="domain" description="DUF7282" evidence="2">
    <location>
        <begin position="45"/>
        <end position="144"/>
    </location>
</feature>
<dbReference type="EMBL" id="JBHULT010000006">
    <property type="protein sequence ID" value="MFD2516919.1"/>
    <property type="molecule type" value="Genomic_DNA"/>
</dbReference>
<sequence>MERVKDLKKLMLYAGMLFLVFGFNSCSDDDDGEVVDPDPTGIITVADDDQVISQNTLVVDQVTANTDVWLVAHHNTAAGEIIGQKLLTSATNTDVELNLDGTSLDDGDTVVLMLHVDNGYNMGDGTFNETNDTPIPGATETVMVNTPDFTISDATVTDNTITFDNVNLSGTGYIVLYDGDPNNDESEIVGYELVTNSQDDVVITFDDDFVYTEGDPLFVRLHVDDPADEEFTFEDDPTQDLPEFFGFDVDNTIWDEIIFD</sequence>
<gene>
    <name evidence="3" type="ORF">ACFSTG_03355</name>
</gene>
<keyword evidence="1" id="KW-0732">Signal</keyword>
<evidence type="ECO:0000256" key="1">
    <source>
        <dbReference type="SAM" id="SignalP"/>
    </source>
</evidence>
<evidence type="ECO:0000313" key="3">
    <source>
        <dbReference type="EMBL" id="MFD2516919.1"/>
    </source>
</evidence>
<evidence type="ECO:0000259" key="2">
    <source>
        <dbReference type="Pfam" id="PF23951"/>
    </source>
</evidence>
<name>A0ABW5IVZ0_9FLAO</name>
<organism evidence="3 4">
    <name type="scientific">Salinimicrobium flavum</name>
    <dbReference type="NCBI Taxonomy" id="1737065"/>
    <lineage>
        <taxon>Bacteria</taxon>
        <taxon>Pseudomonadati</taxon>
        <taxon>Bacteroidota</taxon>
        <taxon>Flavobacteriia</taxon>
        <taxon>Flavobacteriales</taxon>
        <taxon>Flavobacteriaceae</taxon>
        <taxon>Salinimicrobium</taxon>
    </lineage>
</organism>
<reference evidence="4" key="1">
    <citation type="journal article" date="2019" name="Int. J. Syst. Evol. Microbiol.">
        <title>The Global Catalogue of Microorganisms (GCM) 10K type strain sequencing project: providing services to taxonomists for standard genome sequencing and annotation.</title>
        <authorList>
            <consortium name="The Broad Institute Genomics Platform"/>
            <consortium name="The Broad Institute Genome Sequencing Center for Infectious Disease"/>
            <person name="Wu L."/>
            <person name="Ma J."/>
        </authorList>
    </citation>
    <scope>NUCLEOTIDE SEQUENCE [LARGE SCALE GENOMIC DNA]</scope>
    <source>
        <strain evidence="4">KCTC 42585</strain>
    </source>
</reference>
<feature type="chain" id="PRO_5046833829" description="DUF7282 domain-containing protein" evidence="1">
    <location>
        <begin position="28"/>
        <end position="260"/>
    </location>
</feature>
<proteinExistence type="predicted"/>
<dbReference type="InterPro" id="IPR055706">
    <property type="entry name" value="Slg1/2_DUF7282"/>
</dbReference>
<feature type="domain" description="DUF7282" evidence="2">
    <location>
        <begin position="148"/>
        <end position="242"/>
    </location>
</feature>
<protein>
    <recommendedName>
        <fullName evidence="2">DUF7282 domain-containing protein</fullName>
    </recommendedName>
</protein>
<keyword evidence="4" id="KW-1185">Reference proteome</keyword>
<dbReference type="Pfam" id="PF23951">
    <property type="entry name" value="DUF7282"/>
    <property type="match status" value="2"/>
</dbReference>
<dbReference type="Proteomes" id="UP001597468">
    <property type="component" value="Unassembled WGS sequence"/>
</dbReference>
<comment type="caution">
    <text evidence="3">The sequence shown here is derived from an EMBL/GenBank/DDBJ whole genome shotgun (WGS) entry which is preliminary data.</text>
</comment>
<dbReference type="RefSeq" id="WP_380748470.1">
    <property type="nucleotide sequence ID" value="NZ_JBHULT010000006.1"/>
</dbReference>